<keyword evidence="3" id="KW-1185">Reference proteome</keyword>
<accession>A0A5B7DZ45</accession>
<organism evidence="2 3">
    <name type="scientific">Portunus trituberculatus</name>
    <name type="common">Swimming crab</name>
    <name type="synonym">Neptunus trituberculatus</name>
    <dbReference type="NCBI Taxonomy" id="210409"/>
    <lineage>
        <taxon>Eukaryota</taxon>
        <taxon>Metazoa</taxon>
        <taxon>Ecdysozoa</taxon>
        <taxon>Arthropoda</taxon>
        <taxon>Crustacea</taxon>
        <taxon>Multicrustacea</taxon>
        <taxon>Malacostraca</taxon>
        <taxon>Eumalacostraca</taxon>
        <taxon>Eucarida</taxon>
        <taxon>Decapoda</taxon>
        <taxon>Pleocyemata</taxon>
        <taxon>Brachyura</taxon>
        <taxon>Eubrachyura</taxon>
        <taxon>Portunoidea</taxon>
        <taxon>Portunidae</taxon>
        <taxon>Portuninae</taxon>
        <taxon>Portunus</taxon>
    </lineage>
</organism>
<dbReference type="Proteomes" id="UP000324222">
    <property type="component" value="Unassembled WGS sequence"/>
</dbReference>
<evidence type="ECO:0000256" key="1">
    <source>
        <dbReference type="SAM" id="MobiDB-lite"/>
    </source>
</evidence>
<evidence type="ECO:0000313" key="2">
    <source>
        <dbReference type="EMBL" id="MPC26961.1"/>
    </source>
</evidence>
<comment type="caution">
    <text evidence="2">The sequence shown here is derived from an EMBL/GenBank/DDBJ whole genome shotgun (WGS) entry which is preliminary data.</text>
</comment>
<sequence>MTKTPDSLLRRTVIHLENLVKELMAKLIIVEKDKIMKANMEVRKKNSDELKNKVCASEKKMEDNED</sequence>
<proteinExistence type="predicted"/>
<name>A0A5B7DZ45_PORTR</name>
<gene>
    <name evidence="2" type="ORF">E2C01_020113</name>
</gene>
<dbReference type="AlphaFoldDB" id="A0A5B7DZ45"/>
<protein>
    <submittedName>
        <fullName evidence="2">Uncharacterized protein</fullName>
    </submittedName>
</protein>
<feature type="region of interest" description="Disordered" evidence="1">
    <location>
        <begin position="46"/>
        <end position="66"/>
    </location>
</feature>
<dbReference type="EMBL" id="VSRR010001675">
    <property type="protein sequence ID" value="MPC26961.1"/>
    <property type="molecule type" value="Genomic_DNA"/>
</dbReference>
<reference evidence="2 3" key="1">
    <citation type="submission" date="2019-05" db="EMBL/GenBank/DDBJ databases">
        <title>Another draft genome of Portunus trituberculatus and its Hox gene families provides insights of decapod evolution.</title>
        <authorList>
            <person name="Jeong J.-H."/>
            <person name="Song I."/>
            <person name="Kim S."/>
            <person name="Choi T."/>
            <person name="Kim D."/>
            <person name="Ryu S."/>
            <person name="Kim W."/>
        </authorList>
    </citation>
    <scope>NUCLEOTIDE SEQUENCE [LARGE SCALE GENOMIC DNA]</scope>
    <source>
        <tissue evidence="2">Muscle</tissue>
    </source>
</reference>
<evidence type="ECO:0000313" key="3">
    <source>
        <dbReference type="Proteomes" id="UP000324222"/>
    </source>
</evidence>